<evidence type="ECO:0000256" key="1">
    <source>
        <dbReference type="SAM" id="Phobius"/>
    </source>
</evidence>
<keyword evidence="1" id="KW-0472">Membrane</keyword>
<evidence type="ECO:0000313" key="4">
    <source>
        <dbReference type="Proteomes" id="UP000180252"/>
    </source>
</evidence>
<evidence type="ECO:0000313" key="2">
    <source>
        <dbReference type="EMBL" id="OHT44905.1"/>
    </source>
</evidence>
<reference evidence="2" key="1">
    <citation type="submission" date="2016-09" db="EMBL/GenBank/DDBJ databases">
        <authorList>
            <person name="Capua I."/>
            <person name="De Benedictis P."/>
            <person name="Joannis T."/>
            <person name="Lombin L.H."/>
            <person name="Cattoli G."/>
        </authorList>
    </citation>
    <scope>NUCLEOTIDE SEQUENCE [LARGE SCALE GENOMIC DNA]</scope>
    <source>
        <strain evidence="2">MSU</strain>
    </source>
</reference>
<name>A0A1S1J607_9FLAO</name>
<evidence type="ECO:0000313" key="5">
    <source>
        <dbReference type="Proteomes" id="UP000198319"/>
    </source>
</evidence>
<dbReference type="AlphaFoldDB" id="A0A1S1J607"/>
<reference evidence="3 5" key="3">
    <citation type="submission" date="2016-11" db="EMBL/GenBank/DDBJ databases">
        <title>Whole genomes of Flavobacteriaceae.</title>
        <authorList>
            <person name="Stine C."/>
            <person name="Li C."/>
            <person name="Tadesse D."/>
        </authorList>
    </citation>
    <scope>NUCLEOTIDE SEQUENCE [LARGE SCALE GENOMIC DNA]</scope>
    <source>
        <strain evidence="3 5">ATCC BAA-2541</strain>
    </source>
</reference>
<organism evidence="2 4">
    <name type="scientific">Flavobacterium tructae</name>
    <dbReference type="NCBI Taxonomy" id="1114873"/>
    <lineage>
        <taxon>Bacteria</taxon>
        <taxon>Pseudomonadati</taxon>
        <taxon>Bacteroidota</taxon>
        <taxon>Flavobacteriia</taxon>
        <taxon>Flavobacteriales</taxon>
        <taxon>Flavobacteriaceae</taxon>
        <taxon>Flavobacterium</taxon>
    </lineage>
</organism>
<protein>
    <submittedName>
        <fullName evidence="2">Uncharacterized protein</fullName>
    </submittedName>
</protein>
<proteinExistence type="predicted"/>
<reference evidence="4" key="2">
    <citation type="submission" date="2016-09" db="EMBL/GenBank/DDBJ databases">
        <authorList>
            <person name="Chen S."/>
            <person name="Walker E."/>
        </authorList>
    </citation>
    <scope>NUCLEOTIDE SEQUENCE [LARGE SCALE GENOMIC DNA]</scope>
    <source>
        <strain evidence="4">MSU</strain>
    </source>
</reference>
<sequence length="68" mass="8271">MAIFLYFLFLPQNCGKNIFNFHFATKVVTKLILFLFCYNFCDKISVTNFLFFIFLTQLLCQSFYFFKF</sequence>
<feature type="transmembrane region" description="Helical" evidence="1">
    <location>
        <begin position="48"/>
        <end position="66"/>
    </location>
</feature>
<keyword evidence="5" id="KW-1185">Reference proteome</keyword>
<evidence type="ECO:0000313" key="3">
    <source>
        <dbReference type="EMBL" id="OXB14641.1"/>
    </source>
</evidence>
<dbReference type="EMBL" id="MIKE01000023">
    <property type="protein sequence ID" value="OHT44905.1"/>
    <property type="molecule type" value="Genomic_DNA"/>
</dbReference>
<dbReference type="EMBL" id="MUHG01000036">
    <property type="protein sequence ID" value="OXB14641.1"/>
    <property type="molecule type" value="Genomic_DNA"/>
</dbReference>
<comment type="caution">
    <text evidence="2">The sequence shown here is derived from an EMBL/GenBank/DDBJ whole genome shotgun (WGS) entry which is preliminary data.</text>
</comment>
<gene>
    <name evidence="3" type="ORF">B0A71_21515</name>
    <name evidence="2" type="ORF">BHE19_09310</name>
</gene>
<keyword evidence="1" id="KW-1133">Transmembrane helix</keyword>
<accession>A0A1S1J607</accession>
<keyword evidence="1" id="KW-0812">Transmembrane</keyword>
<dbReference type="Proteomes" id="UP000180252">
    <property type="component" value="Unassembled WGS sequence"/>
</dbReference>
<dbReference type="Proteomes" id="UP000198319">
    <property type="component" value="Unassembled WGS sequence"/>
</dbReference>